<dbReference type="KEGG" id="muc:MuYL_2453"/>
<gene>
    <name evidence="1" type="ORF">MuYL_2453</name>
</gene>
<evidence type="ECO:0000313" key="2">
    <source>
        <dbReference type="Proteomes" id="UP000215002"/>
    </source>
</evidence>
<organism evidence="1 2">
    <name type="scientific">Mucilaginibacter xinganensis</name>
    <dbReference type="NCBI Taxonomy" id="1234841"/>
    <lineage>
        <taxon>Bacteria</taxon>
        <taxon>Pseudomonadati</taxon>
        <taxon>Bacteroidota</taxon>
        <taxon>Sphingobacteriia</taxon>
        <taxon>Sphingobacteriales</taxon>
        <taxon>Sphingobacteriaceae</taxon>
        <taxon>Mucilaginibacter</taxon>
    </lineage>
</organism>
<accession>A0A223NX22</accession>
<dbReference type="AlphaFoldDB" id="A0A223NX22"/>
<reference evidence="1 2" key="1">
    <citation type="submission" date="2017-08" db="EMBL/GenBank/DDBJ databases">
        <title>Complete genome sequence of Mucilaginibacter sp. strain BJC16-A31.</title>
        <authorList>
            <consortium name="Henan University of Science and Technology"/>
            <person name="You X."/>
        </authorList>
    </citation>
    <scope>NUCLEOTIDE SEQUENCE [LARGE SCALE GENOMIC DNA]</scope>
    <source>
        <strain evidence="1 2">BJC16-A31</strain>
    </source>
</reference>
<dbReference type="EMBL" id="CP022743">
    <property type="protein sequence ID" value="ASU34340.1"/>
    <property type="molecule type" value="Genomic_DNA"/>
</dbReference>
<sequence>MTYKILCYPKYCLSIPVTEIFNDLFCMIKHLMKCNSALIGVKIDFDYIEISIGLYYQN</sequence>
<proteinExistence type="predicted"/>
<evidence type="ECO:0000313" key="1">
    <source>
        <dbReference type="EMBL" id="ASU34340.1"/>
    </source>
</evidence>
<protein>
    <submittedName>
        <fullName evidence="1">Uncharacterized protein</fullName>
    </submittedName>
</protein>
<dbReference type="Proteomes" id="UP000215002">
    <property type="component" value="Chromosome"/>
</dbReference>
<keyword evidence="2" id="KW-1185">Reference proteome</keyword>
<name>A0A223NX22_9SPHI</name>